<proteinExistence type="inferred from homology"/>
<sequence>MSKLKDRLNLADMALQNSKNASASAPKPSSNSPSSLAASSKARQRKEREKALIEENEQLKQDLDALKASKERLESQMAEQGIDAQVGVYIQGDEVVGRIDPSLVQHSRFRNRLDLAFKDVAFLDLKEDIYRIGRNEHPGKVRRITLKDGSPGFEVIYGHRRFEACKQLGLEFHAIISDLDDAQAIESMIRENDKNLPISTYEEAIRFNSWVNEEHVWPTYSAMAEQLGVSKSFVSQRTTILNLPEVIAKAVGDPRLLSLEVWRKINSAYIQSPEEVLERAKEIADDSPGFTLVDNAEAMARVQKILAASNRASRKPQKAKEEFKTSSGVPLFATKRSNLVVEFAPKIDAATRAEAVKMLEEFLSGKIENT</sequence>
<feature type="domain" description="ParB-like N-terminal" evidence="3">
    <location>
        <begin position="97"/>
        <end position="193"/>
    </location>
</feature>
<dbReference type="Pfam" id="PF02195">
    <property type="entry name" value="ParB_N"/>
    <property type="match status" value="1"/>
</dbReference>
<evidence type="ECO:0000256" key="2">
    <source>
        <dbReference type="SAM" id="MobiDB-lite"/>
    </source>
</evidence>
<dbReference type="SUPFAM" id="SSF110849">
    <property type="entry name" value="ParB/Sulfiredoxin"/>
    <property type="match status" value="1"/>
</dbReference>
<dbReference type="InterPro" id="IPR004437">
    <property type="entry name" value="ParB/RepB/Spo0J"/>
</dbReference>
<keyword evidence="4" id="KW-0614">Plasmid</keyword>
<dbReference type="InterPro" id="IPR050336">
    <property type="entry name" value="Chromosome_partition/occlusion"/>
</dbReference>
<feature type="compositionally biased region" description="Basic and acidic residues" evidence="2">
    <location>
        <begin position="46"/>
        <end position="56"/>
    </location>
</feature>
<organism evidence="4 5">
    <name type="scientific">Marinobacter alkaliphilus</name>
    <dbReference type="NCBI Taxonomy" id="254719"/>
    <lineage>
        <taxon>Bacteria</taxon>
        <taxon>Pseudomonadati</taxon>
        <taxon>Pseudomonadota</taxon>
        <taxon>Gammaproteobacteria</taxon>
        <taxon>Pseudomonadales</taxon>
        <taxon>Marinobacteraceae</taxon>
        <taxon>Marinobacter</taxon>
    </lineage>
</organism>
<dbReference type="PANTHER" id="PTHR33375:SF1">
    <property type="entry name" value="CHROMOSOME-PARTITIONING PROTEIN PARB-RELATED"/>
    <property type="match status" value="1"/>
</dbReference>
<feature type="compositionally biased region" description="Low complexity" evidence="2">
    <location>
        <begin position="17"/>
        <end position="41"/>
    </location>
</feature>
<dbReference type="Gene3D" id="3.90.1530.10">
    <property type="entry name" value="Conserved hypothetical protein from pyrococcus furiosus pfu- 392566-001, ParB domain"/>
    <property type="match status" value="1"/>
</dbReference>
<dbReference type="SMART" id="SM00470">
    <property type="entry name" value="ParB"/>
    <property type="match status" value="1"/>
</dbReference>
<reference evidence="4 5" key="1">
    <citation type="submission" date="2024-04" db="EMBL/GenBank/DDBJ databases">
        <title>Marinobacter sp. SBY-1.</title>
        <authorList>
            <person name="Pan C."/>
        </authorList>
    </citation>
    <scope>NUCLEOTIDE SEQUENCE [LARGE SCALE GENOMIC DNA]</scope>
    <source>
        <strain evidence="4 5">SBY-1</strain>
        <plasmid evidence="4 5">unnamed2</plasmid>
    </source>
</reference>
<gene>
    <name evidence="4" type="ORF">AAGT77_20290</name>
</gene>
<dbReference type="CDD" id="cd16405">
    <property type="entry name" value="RepB_like_N"/>
    <property type="match status" value="1"/>
</dbReference>
<evidence type="ECO:0000313" key="4">
    <source>
        <dbReference type="EMBL" id="XAF56263.1"/>
    </source>
</evidence>
<evidence type="ECO:0000259" key="3">
    <source>
        <dbReference type="SMART" id="SM00470"/>
    </source>
</evidence>
<dbReference type="EMBL" id="CP152382">
    <property type="protein sequence ID" value="XAF56263.1"/>
    <property type="molecule type" value="Genomic_DNA"/>
</dbReference>
<dbReference type="SUPFAM" id="SSF109709">
    <property type="entry name" value="KorB DNA-binding domain-like"/>
    <property type="match status" value="1"/>
</dbReference>
<dbReference type="RefSeq" id="WP_342632811.1">
    <property type="nucleotide sequence ID" value="NZ_CP152382.1"/>
</dbReference>
<geneLocation type="plasmid" evidence="4 5">
    <name>unnamed2</name>
</geneLocation>
<protein>
    <submittedName>
        <fullName evidence="4">ParB/RepB/Spo0J family partition protein</fullName>
    </submittedName>
</protein>
<dbReference type="InterPro" id="IPR037972">
    <property type="entry name" value="RepB_N"/>
</dbReference>
<evidence type="ECO:0000256" key="1">
    <source>
        <dbReference type="ARBA" id="ARBA00006295"/>
    </source>
</evidence>
<dbReference type="InterPro" id="IPR003115">
    <property type="entry name" value="ParB_N"/>
</dbReference>
<dbReference type="InterPro" id="IPR036086">
    <property type="entry name" value="ParB/Sulfiredoxin_sf"/>
</dbReference>
<feature type="region of interest" description="Disordered" evidence="2">
    <location>
        <begin position="1"/>
        <end position="56"/>
    </location>
</feature>
<accession>A0ABZ3EAK3</accession>
<comment type="similarity">
    <text evidence="1">Belongs to the ParB family.</text>
</comment>
<name>A0ABZ3EAK3_9GAMM</name>
<dbReference type="Gene3D" id="1.10.10.2830">
    <property type="match status" value="1"/>
</dbReference>
<dbReference type="PANTHER" id="PTHR33375">
    <property type="entry name" value="CHROMOSOME-PARTITIONING PROTEIN PARB-RELATED"/>
    <property type="match status" value="1"/>
</dbReference>
<keyword evidence="5" id="KW-1185">Reference proteome</keyword>
<dbReference type="NCBIfam" id="TIGR00180">
    <property type="entry name" value="parB_part"/>
    <property type="match status" value="1"/>
</dbReference>
<evidence type="ECO:0000313" key="5">
    <source>
        <dbReference type="Proteomes" id="UP001445268"/>
    </source>
</evidence>
<dbReference type="Proteomes" id="UP001445268">
    <property type="component" value="Plasmid unnamed2"/>
</dbReference>